<keyword evidence="11 17" id="KW-0675">Receptor</keyword>
<evidence type="ECO:0000313" key="18">
    <source>
        <dbReference type="Proteomes" id="UP000247780"/>
    </source>
</evidence>
<feature type="domain" description="Secretin/TonB short N-terminal" evidence="16">
    <location>
        <begin position="49"/>
        <end position="100"/>
    </location>
</feature>
<dbReference type="SMART" id="SM00965">
    <property type="entry name" value="STN"/>
    <property type="match status" value="1"/>
</dbReference>
<comment type="subcellular location">
    <subcellularLocation>
        <location evidence="1 13">Cell outer membrane</location>
        <topology evidence="1 13">Multi-pass membrane protein</topology>
    </subcellularLocation>
</comment>
<dbReference type="Gene3D" id="2.170.130.10">
    <property type="entry name" value="TonB-dependent receptor, plug domain"/>
    <property type="match status" value="1"/>
</dbReference>
<dbReference type="SUPFAM" id="SSF56935">
    <property type="entry name" value="Porins"/>
    <property type="match status" value="1"/>
</dbReference>
<evidence type="ECO:0000256" key="3">
    <source>
        <dbReference type="ARBA" id="ARBA00022448"/>
    </source>
</evidence>
<evidence type="ECO:0000259" key="16">
    <source>
        <dbReference type="SMART" id="SM00965"/>
    </source>
</evidence>
<evidence type="ECO:0000256" key="10">
    <source>
        <dbReference type="ARBA" id="ARBA00023136"/>
    </source>
</evidence>
<keyword evidence="4 13" id="KW-1134">Transmembrane beta strand</keyword>
<keyword evidence="6 13" id="KW-0812">Transmembrane</keyword>
<comment type="similarity">
    <text evidence="2 13 14">Belongs to the TonB-dependent receptor family.</text>
</comment>
<evidence type="ECO:0000256" key="11">
    <source>
        <dbReference type="ARBA" id="ARBA00023170"/>
    </source>
</evidence>
<keyword evidence="7" id="KW-0408">Iron</keyword>
<organism evidence="17 18">
    <name type="scientific">Nitrosomonas eutropha</name>
    <dbReference type="NCBI Taxonomy" id="916"/>
    <lineage>
        <taxon>Bacteria</taxon>
        <taxon>Pseudomonadati</taxon>
        <taxon>Pseudomonadota</taxon>
        <taxon>Betaproteobacteria</taxon>
        <taxon>Nitrosomonadales</taxon>
        <taxon>Nitrosomonadaceae</taxon>
        <taxon>Nitrosomonas</taxon>
    </lineage>
</organism>
<dbReference type="Pfam" id="PF07660">
    <property type="entry name" value="STN"/>
    <property type="match status" value="1"/>
</dbReference>
<dbReference type="InterPro" id="IPR036942">
    <property type="entry name" value="Beta-barrel_TonB_sf"/>
</dbReference>
<keyword evidence="8" id="KW-0406">Ion transport</keyword>
<evidence type="ECO:0000256" key="13">
    <source>
        <dbReference type="PROSITE-ProRule" id="PRU01360"/>
    </source>
</evidence>
<name>A0ABX5MCU1_9PROT</name>
<evidence type="ECO:0000256" key="8">
    <source>
        <dbReference type="ARBA" id="ARBA00023065"/>
    </source>
</evidence>
<dbReference type="Proteomes" id="UP000247780">
    <property type="component" value="Unassembled WGS sequence"/>
</dbReference>
<evidence type="ECO:0000256" key="14">
    <source>
        <dbReference type="RuleBase" id="RU003357"/>
    </source>
</evidence>
<evidence type="ECO:0000256" key="2">
    <source>
        <dbReference type="ARBA" id="ARBA00009810"/>
    </source>
</evidence>
<sequence>MKSIAGLFSLLLLLWANTANAQNDIPYSFNLPAQPLSSTLNHLANITGIKLIYADEITRNHLSPPLHGNFTLAEALNQVLNKNRLKYEMVDNSMVVISQAAANTVLPEITITTDSSAAGNEASLTVPNTAQATANIQYTPGAVEVISDARFKSTPAQTIKDIVGWIPGVIAQPKSNIDNRISIRGSGLTRNYGNRGINMYMDGIPINTADGLFDVFEIDPGAYRYVEVFKGANALRYGANSLGGAINLVTPTGYDASRFSGRVDTGSFGYMKGQVSTSGIHGPHDYFITASAQREDGYRDHSNGHMVLGSANFGYRFLPDAETRFYLNANTWRQRLPGELTKRMVLDSPRSADPEFVRQDQQRNIDSVRLANKTTLRFGPTTVDFGLFGHHRHVDHPIYRYLDYYVHDYGGFARATDDRLIAGFRNRFVAGANVHNGKINYKEYINPGDAVKSALAMSTVDKSQNYSIYVENSFYFLQNVALVAGGQFLHAIRDRNDRFLADGDQSGRRAYSIFSPRGGLLWDIAPDVQIFANISRSAEVPTFDTNTFMTPASSELDAQTATTYEIGTRGHRADFKWDIAFYRAHIRNELQCLRTSPFSPCTVVNADRTVHQGIELGFGAAFLKGIAARKDLLWLDIAYTYNDFFFDNDTLYGNNKLPGVPPHYLRAEVLYKYPNGFHAGPNVEWMPRAYYADNANNLSIGSYALLNFRISYDPGKKWSGYLEGRNLLDTRYISTTITSGTADATSALFNSGYGRAIYGGIRFNW</sequence>
<dbReference type="InterPro" id="IPR011662">
    <property type="entry name" value="Secretin/TonB_short_N"/>
</dbReference>
<keyword evidence="3 13" id="KW-0813">Transport</keyword>
<comment type="caution">
    <text evidence="17">The sequence shown here is derived from an EMBL/GenBank/DDBJ whole genome shotgun (WGS) entry which is preliminary data.</text>
</comment>
<keyword evidence="10 13" id="KW-0472">Membrane</keyword>
<keyword evidence="15" id="KW-0732">Signal</keyword>
<evidence type="ECO:0000256" key="1">
    <source>
        <dbReference type="ARBA" id="ARBA00004571"/>
    </source>
</evidence>
<dbReference type="CDD" id="cd01347">
    <property type="entry name" value="ligand_gated_channel"/>
    <property type="match status" value="1"/>
</dbReference>
<dbReference type="InterPro" id="IPR012910">
    <property type="entry name" value="Plug_dom"/>
</dbReference>
<protein>
    <submittedName>
        <fullName evidence="17">Iron complex outermembrane receptor protein</fullName>
    </submittedName>
</protein>
<dbReference type="InterPro" id="IPR000531">
    <property type="entry name" value="Beta-barrel_TonB"/>
</dbReference>
<evidence type="ECO:0000256" key="4">
    <source>
        <dbReference type="ARBA" id="ARBA00022452"/>
    </source>
</evidence>
<dbReference type="Gene3D" id="3.55.50.30">
    <property type="match status" value="1"/>
</dbReference>
<reference evidence="17 18" key="1">
    <citation type="submission" date="2018-04" db="EMBL/GenBank/DDBJ databases">
        <title>Active sludge and wastewater microbial communities from Klosterneuburg, Austria.</title>
        <authorList>
            <person name="Wagner M."/>
        </authorList>
    </citation>
    <scope>NUCLEOTIDE SEQUENCE [LARGE SCALE GENOMIC DNA]</scope>
    <source>
        <strain evidence="17 18">Nm 57</strain>
    </source>
</reference>
<accession>A0ABX5MCU1</accession>
<dbReference type="InterPro" id="IPR039426">
    <property type="entry name" value="TonB-dep_rcpt-like"/>
</dbReference>
<evidence type="ECO:0000256" key="6">
    <source>
        <dbReference type="ARBA" id="ARBA00022692"/>
    </source>
</evidence>
<dbReference type="Pfam" id="PF07715">
    <property type="entry name" value="Plug"/>
    <property type="match status" value="1"/>
</dbReference>
<dbReference type="InterPro" id="IPR037066">
    <property type="entry name" value="Plug_dom_sf"/>
</dbReference>
<evidence type="ECO:0000313" key="17">
    <source>
        <dbReference type="EMBL" id="PXV83718.1"/>
    </source>
</evidence>
<dbReference type="PANTHER" id="PTHR32552:SF81">
    <property type="entry name" value="TONB-DEPENDENT OUTER MEMBRANE RECEPTOR"/>
    <property type="match status" value="1"/>
</dbReference>
<keyword evidence="9 14" id="KW-0798">TonB box</keyword>
<keyword evidence="5" id="KW-0410">Iron transport</keyword>
<feature type="signal peptide" evidence="15">
    <location>
        <begin position="1"/>
        <end position="21"/>
    </location>
</feature>
<evidence type="ECO:0000256" key="5">
    <source>
        <dbReference type="ARBA" id="ARBA00022496"/>
    </source>
</evidence>
<evidence type="ECO:0000256" key="7">
    <source>
        <dbReference type="ARBA" id="ARBA00023004"/>
    </source>
</evidence>
<dbReference type="RefSeq" id="WP_011635111.1">
    <property type="nucleotide sequence ID" value="NZ_FNYF01000005.1"/>
</dbReference>
<dbReference type="EMBL" id="QICQ01000003">
    <property type="protein sequence ID" value="PXV83718.1"/>
    <property type="molecule type" value="Genomic_DNA"/>
</dbReference>
<evidence type="ECO:0000256" key="12">
    <source>
        <dbReference type="ARBA" id="ARBA00023237"/>
    </source>
</evidence>
<evidence type="ECO:0000256" key="9">
    <source>
        <dbReference type="ARBA" id="ARBA00023077"/>
    </source>
</evidence>
<keyword evidence="12 13" id="KW-0998">Cell outer membrane</keyword>
<dbReference type="Pfam" id="PF00593">
    <property type="entry name" value="TonB_dep_Rec_b-barrel"/>
    <property type="match status" value="1"/>
</dbReference>
<keyword evidence="18" id="KW-1185">Reference proteome</keyword>
<dbReference type="Gene3D" id="2.40.170.20">
    <property type="entry name" value="TonB-dependent receptor, beta-barrel domain"/>
    <property type="match status" value="1"/>
</dbReference>
<gene>
    <name evidence="17" type="ORF">C8R14_10314</name>
</gene>
<dbReference type="PANTHER" id="PTHR32552">
    <property type="entry name" value="FERRICHROME IRON RECEPTOR-RELATED"/>
    <property type="match status" value="1"/>
</dbReference>
<feature type="chain" id="PRO_5047426902" evidence="15">
    <location>
        <begin position="22"/>
        <end position="765"/>
    </location>
</feature>
<proteinExistence type="inferred from homology"/>
<evidence type="ECO:0000256" key="15">
    <source>
        <dbReference type="SAM" id="SignalP"/>
    </source>
</evidence>
<dbReference type="PROSITE" id="PS52016">
    <property type="entry name" value="TONB_DEPENDENT_REC_3"/>
    <property type="match status" value="1"/>
</dbReference>